<evidence type="ECO:0000313" key="2">
    <source>
        <dbReference type="Proteomes" id="UP001162162"/>
    </source>
</evidence>
<dbReference type="Pfam" id="PF10210">
    <property type="entry name" value="MRP-S32"/>
    <property type="match status" value="1"/>
</dbReference>
<name>A0AAV8YT24_9CUCU</name>
<keyword evidence="2" id="KW-1185">Reference proteome</keyword>
<organism evidence="1 2">
    <name type="scientific">Aromia moschata</name>
    <dbReference type="NCBI Taxonomy" id="1265417"/>
    <lineage>
        <taxon>Eukaryota</taxon>
        <taxon>Metazoa</taxon>
        <taxon>Ecdysozoa</taxon>
        <taxon>Arthropoda</taxon>
        <taxon>Hexapoda</taxon>
        <taxon>Insecta</taxon>
        <taxon>Pterygota</taxon>
        <taxon>Neoptera</taxon>
        <taxon>Endopterygota</taxon>
        <taxon>Coleoptera</taxon>
        <taxon>Polyphaga</taxon>
        <taxon>Cucujiformia</taxon>
        <taxon>Chrysomeloidea</taxon>
        <taxon>Cerambycidae</taxon>
        <taxon>Cerambycinae</taxon>
        <taxon>Callichromatini</taxon>
        <taxon>Aromia</taxon>
    </lineage>
</organism>
<reference evidence="1" key="1">
    <citation type="journal article" date="2023" name="Insect Mol. Biol.">
        <title>Genome sequencing provides insights into the evolution of gene families encoding plant cell wall-degrading enzymes in longhorned beetles.</title>
        <authorList>
            <person name="Shin N.R."/>
            <person name="Okamura Y."/>
            <person name="Kirsch R."/>
            <person name="Pauchet Y."/>
        </authorList>
    </citation>
    <scope>NUCLEOTIDE SEQUENCE</scope>
    <source>
        <strain evidence="1">AMC_N1</strain>
    </source>
</reference>
<comment type="caution">
    <text evidence="1">The sequence shown here is derived from an EMBL/GenBank/DDBJ whole genome shotgun (WGS) entry which is preliminary data.</text>
</comment>
<proteinExistence type="predicted"/>
<evidence type="ECO:0000313" key="1">
    <source>
        <dbReference type="EMBL" id="KAJ8954005.1"/>
    </source>
</evidence>
<dbReference type="AlphaFoldDB" id="A0AAV8YT24"/>
<accession>A0AAV8YT24</accession>
<protein>
    <submittedName>
        <fullName evidence="1">Uncharacterized protein</fullName>
    </submittedName>
</protein>
<gene>
    <name evidence="1" type="ORF">NQ318_004296</name>
</gene>
<sequence length="70" mass="7826">MALTLRICSPKFIISRAVSVKCMSTSNPLGSRIVSTDDGSTLVAWHPRTDFPYECTRPLPEEKSRKAIRC</sequence>
<dbReference type="Proteomes" id="UP001162162">
    <property type="component" value="Unassembled WGS sequence"/>
</dbReference>
<dbReference type="InterPro" id="IPR019346">
    <property type="entry name" value="Ribosomal_mL42"/>
</dbReference>
<dbReference type="EMBL" id="JAPWTK010000051">
    <property type="protein sequence ID" value="KAJ8954005.1"/>
    <property type="molecule type" value="Genomic_DNA"/>
</dbReference>